<name>A0A127PD19_9BURK</name>
<evidence type="ECO:0000256" key="1">
    <source>
        <dbReference type="SAM" id="MobiDB-lite"/>
    </source>
</evidence>
<dbReference type="AlphaFoldDB" id="A0A127PD19"/>
<evidence type="ECO:0000313" key="3">
    <source>
        <dbReference type="Proteomes" id="UP000072421"/>
    </source>
</evidence>
<dbReference type="PATRIC" id="fig|158899.10.peg.3038"/>
<feature type="region of interest" description="Disordered" evidence="1">
    <location>
        <begin position="1"/>
        <end position="40"/>
    </location>
</feature>
<sequence>MLETQETLFAGARAKPRLAQDGGTGPEEWCLKQRNSSKEE</sequence>
<gene>
    <name evidence="2" type="ORF">CFter6_3046</name>
</gene>
<reference evidence="2 3" key="1">
    <citation type="submission" date="2015-11" db="EMBL/GenBank/DDBJ databases">
        <title>Exploring the genomic traits of fungus-feeding bacterial genus Collimonas.</title>
        <authorList>
            <person name="Song C."/>
            <person name="Schmidt R."/>
            <person name="de Jager V."/>
            <person name="Krzyzanowska D."/>
            <person name="Jongedijk E."/>
            <person name="Cankar K."/>
            <person name="Beekwilder J."/>
            <person name="van Veen A."/>
            <person name="de Boer W."/>
            <person name="van Veen J.A."/>
            <person name="Garbeva P."/>
        </authorList>
    </citation>
    <scope>NUCLEOTIDE SEQUENCE [LARGE SCALE GENOMIC DNA]</scope>
    <source>
        <strain evidence="2 3">Ter6</strain>
    </source>
</reference>
<dbReference type="Proteomes" id="UP000072421">
    <property type="component" value="Chromosome"/>
</dbReference>
<accession>A0A127PD19</accession>
<evidence type="ECO:0000313" key="2">
    <source>
        <dbReference type="EMBL" id="AMO95700.1"/>
    </source>
</evidence>
<organism evidence="2">
    <name type="scientific">Collimonas fungivorans</name>
    <dbReference type="NCBI Taxonomy" id="158899"/>
    <lineage>
        <taxon>Bacteria</taxon>
        <taxon>Pseudomonadati</taxon>
        <taxon>Pseudomonadota</taxon>
        <taxon>Betaproteobacteria</taxon>
        <taxon>Burkholderiales</taxon>
        <taxon>Oxalobacteraceae</taxon>
        <taxon>Collimonas</taxon>
    </lineage>
</organism>
<protein>
    <submittedName>
        <fullName evidence="2">Uncharacterized protein</fullName>
    </submittedName>
</protein>
<dbReference type="EMBL" id="CP013232">
    <property type="protein sequence ID" value="AMO95700.1"/>
    <property type="molecule type" value="Genomic_DNA"/>
</dbReference>
<proteinExistence type="predicted"/>